<name>A0A815D9Z3_9BILA</name>
<dbReference type="SUPFAM" id="SSF52540">
    <property type="entry name" value="P-loop containing nucleoside triphosphate hydrolases"/>
    <property type="match status" value="1"/>
</dbReference>
<dbReference type="CDD" id="cd00882">
    <property type="entry name" value="Ras_like_GTPase"/>
    <property type="match status" value="1"/>
</dbReference>
<organism evidence="3 4">
    <name type="scientific">Rotaria magnacalcarata</name>
    <dbReference type="NCBI Taxonomy" id="392030"/>
    <lineage>
        <taxon>Eukaryota</taxon>
        <taxon>Metazoa</taxon>
        <taxon>Spiralia</taxon>
        <taxon>Gnathifera</taxon>
        <taxon>Rotifera</taxon>
        <taxon>Eurotatoria</taxon>
        <taxon>Bdelloidea</taxon>
        <taxon>Philodinida</taxon>
        <taxon>Philodinidae</taxon>
        <taxon>Rotaria</taxon>
    </lineage>
</organism>
<dbReference type="InterPro" id="IPR027417">
    <property type="entry name" value="P-loop_NTPase"/>
</dbReference>
<protein>
    <recommendedName>
        <fullName evidence="2">G domain-containing protein</fullName>
    </recommendedName>
</protein>
<dbReference type="InterPro" id="IPR006073">
    <property type="entry name" value="GTP-bd"/>
</dbReference>
<dbReference type="AlphaFoldDB" id="A0A815D9Z3"/>
<dbReference type="GO" id="GO:0005525">
    <property type="term" value="F:GTP binding"/>
    <property type="evidence" value="ECO:0007669"/>
    <property type="project" value="InterPro"/>
</dbReference>
<dbReference type="Pfam" id="PF01926">
    <property type="entry name" value="MMR_HSR1"/>
    <property type="match status" value="1"/>
</dbReference>
<gene>
    <name evidence="3" type="ORF">KQP761_LOCUS4485</name>
</gene>
<dbReference type="EMBL" id="CAJNOW010000825">
    <property type="protein sequence ID" value="CAF1295068.1"/>
    <property type="molecule type" value="Genomic_DNA"/>
</dbReference>
<keyword evidence="1" id="KW-0175">Coiled coil</keyword>
<evidence type="ECO:0000256" key="1">
    <source>
        <dbReference type="SAM" id="Coils"/>
    </source>
</evidence>
<dbReference type="Proteomes" id="UP000663834">
    <property type="component" value="Unassembled WGS sequence"/>
</dbReference>
<proteinExistence type="predicted"/>
<reference evidence="3" key="1">
    <citation type="submission" date="2021-02" db="EMBL/GenBank/DDBJ databases">
        <authorList>
            <person name="Nowell W R."/>
        </authorList>
    </citation>
    <scope>NUCLEOTIDE SEQUENCE</scope>
</reference>
<feature type="coiled-coil region" evidence="1">
    <location>
        <begin position="247"/>
        <end position="274"/>
    </location>
</feature>
<sequence length="315" mass="37560">MNNDDAVLSNDKNDLDENKVIVFLGRTGSGKTSLFNLLSNSNQPLGNSVSSRTKKFFYKKFHAVTYIDTIGFRDTENENEHKLKVVLFLKEIRNGFDIIFYCIRMDVFTSDEANLFSEVYETVLTRKAYDNSCLLITFYTRPDIDEVNTLDSAERQRVLDEFRCNNRYSEILDHFENRIFFIDIKQEEDLNNYSFGSTKYIQYKALNDMIFERKQIVYKHLNQFIEYFFPVSCILKERFDCENMKTMRDIIYRNDELEQQLNELRDIVSDVAAERATTNFYDILRFMPITNMFVDVFEISRREKLQRRINNVLKK</sequence>
<evidence type="ECO:0000259" key="2">
    <source>
        <dbReference type="Pfam" id="PF01926"/>
    </source>
</evidence>
<comment type="caution">
    <text evidence="3">The sequence shown here is derived from an EMBL/GenBank/DDBJ whole genome shotgun (WGS) entry which is preliminary data.</text>
</comment>
<feature type="domain" description="G" evidence="2">
    <location>
        <begin position="21"/>
        <end position="112"/>
    </location>
</feature>
<dbReference type="OrthoDB" id="8954335at2759"/>
<dbReference type="Gene3D" id="3.40.50.300">
    <property type="entry name" value="P-loop containing nucleotide triphosphate hydrolases"/>
    <property type="match status" value="1"/>
</dbReference>
<accession>A0A815D9Z3</accession>
<evidence type="ECO:0000313" key="3">
    <source>
        <dbReference type="EMBL" id="CAF1295068.1"/>
    </source>
</evidence>
<evidence type="ECO:0000313" key="4">
    <source>
        <dbReference type="Proteomes" id="UP000663834"/>
    </source>
</evidence>